<accession>A0AA36MP58</accession>
<organism evidence="2 3">
    <name type="scientific">Effrenium voratum</name>
    <dbReference type="NCBI Taxonomy" id="2562239"/>
    <lineage>
        <taxon>Eukaryota</taxon>
        <taxon>Sar</taxon>
        <taxon>Alveolata</taxon>
        <taxon>Dinophyceae</taxon>
        <taxon>Suessiales</taxon>
        <taxon>Symbiodiniaceae</taxon>
        <taxon>Effrenium</taxon>
    </lineage>
</organism>
<reference evidence="2" key="1">
    <citation type="submission" date="2023-08" db="EMBL/GenBank/DDBJ databases">
        <authorList>
            <person name="Chen Y."/>
            <person name="Shah S."/>
            <person name="Dougan E. K."/>
            <person name="Thang M."/>
            <person name="Chan C."/>
        </authorList>
    </citation>
    <scope>NUCLEOTIDE SEQUENCE</scope>
</reference>
<sequence>MKSVATYARESYTTLYAKVLQMFVLIRAGMYNPDLPALDRVLRIASCAGPAHPVLQQPDPGQAVANSDSESSVASDAGNGSPEDARLPGIDAFPDFPQTPVAAMVVRNLSGLVHVVNEDDHFICGRRLTGNFKCLKDCPVDIGLLEGCSQCKRVYQREM</sequence>
<gene>
    <name evidence="2" type="ORF">EVOR1521_LOCUS4249</name>
</gene>
<evidence type="ECO:0000256" key="1">
    <source>
        <dbReference type="SAM" id="MobiDB-lite"/>
    </source>
</evidence>
<feature type="region of interest" description="Disordered" evidence="1">
    <location>
        <begin position="55"/>
        <end position="88"/>
    </location>
</feature>
<dbReference type="AlphaFoldDB" id="A0AA36MP58"/>
<keyword evidence="3" id="KW-1185">Reference proteome</keyword>
<protein>
    <submittedName>
        <fullName evidence="2">Uncharacterized protein</fullName>
    </submittedName>
</protein>
<evidence type="ECO:0000313" key="3">
    <source>
        <dbReference type="Proteomes" id="UP001178507"/>
    </source>
</evidence>
<name>A0AA36MP58_9DINO</name>
<dbReference type="EMBL" id="CAUJNA010000279">
    <property type="protein sequence ID" value="CAJ1374803.1"/>
    <property type="molecule type" value="Genomic_DNA"/>
</dbReference>
<evidence type="ECO:0000313" key="2">
    <source>
        <dbReference type="EMBL" id="CAJ1374803.1"/>
    </source>
</evidence>
<dbReference type="Proteomes" id="UP001178507">
    <property type="component" value="Unassembled WGS sequence"/>
</dbReference>
<comment type="caution">
    <text evidence="2">The sequence shown here is derived from an EMBL/GenBank/DDBJ whole genome shotgun (WGS) entry which is preliminary data.</text>
</comment>
<proteinExistence type="predicted"/>
<feature type="compositionally biased region" description="Polar residues" evidence="1">
    <location>
        <begin position="64"/>
        <end position="74"/>
    </location>
</feature>